<proteinExistence type="predicted"/>
<dbReference type="VEuPathDB" id="FungiDB:CC1G_11599"/>
<dbReference type="InParanoid" id="A8NMM5"/>
<dbReference type="OMA" id="VETITCI"/>
<dbReference type="PANTHER" id="PTHR24198:SF165">
    <property type="entry name" value="ANKYRIN REPEAT-CONTAINING PROTEIN-RELATED"/>
    <property type="match status" value="1"/>
</dbReference>
<feature type="repeat" description="ANK" evidence="3">
    <location>
        <begin position="610"/>
        <end position="632"/>
    </location>
</feature>
<dbReference type="OrthoDB" id="4772757at2759"/>
<dbReference type="PROSITE" id="PS50297">
    <property type="entry name" value="ANK_REP_REGION"/>
    <property type="match status" value="6"/>
</dbReference>
<dbReference type="Gene3D" id="3.40.50.300">
    <property type="entry name" value="P-loop containing nucleotide triphosphate hydrolases"/>
    <property type="match status" value="1"/>
</dbReference>
<evidence type="ECO:0000256" key="3">
    <source>
        <dbReference type="PROSITE-ProRule" id="PRU00023"/>
    </source>
</evidence>
<dbReference type="SMART" id="SM00248">
    <property type="entry name" value="ANK"/>
    <property type="match status" value="14"/>
</dbReference>
<evidence type="ECO:0000256" key="1">
    <source>
        <dbReference type="ARBA" id="ARBA00022737"/>
    </source>
</evidence>
<dbReference type="PANTHER" id="PTHR24198">
    <property type="entry name" value="ANKYRIN REPEAT AND PROTEIN KINASE DOMAIN-CONTAINING PROTEIN"/>
    <property type="match status" value="1"/>
</dbReference>
<dbReference type="Pfam" id="PF12796">
    <property type="entry name" value="Ank_2"/>
    <property type="match status" value="5"/>
</dbReference>
<feature type="repeat" description="ANK" evidence="3">
    <location>
        <begin position="787"/>
        <end position="809"/>
    </location>
</feature>
<evidence type="ECO:0000259" key="5">
    <source>
        <dbReference type="Pfam" id="PF24883"/>
    </source>
</evidence>
<evidence type="ECO:0000259" key="4">
    <source>
        <dbReference type="Pfam" id="PF22939"/>
    </source>
</evidence>
<feature type="repeat" description="ANK" evidence="3">
    <location>
        <begin position="717"/>
        <end position="739"/>
    </location>
</feature>
<sequence length="1015" mass="109996">MGQFVSTPGAVGRHGGKIPGAYDFEKEDRRVFEHARHINIQGGVFNNNRYHVHINSHTSTVSPERRPGAGKTVLASTIIDDLLPLEEDYERTCVLFVYSRYTEPLSVTDIIKSLIKQCIERNHDLAGVVAPTYSKHKLEGTEPSVDELVRLLRTLESYFDRVYYVIDGVDEAHLDVRFDLIQVINKLKGNIMLTSRPLDDLGGDLSHAVFCTLTAQDSDIELHMEEKLGRFKQLGRVLDQNDCRKEILEQIIEKAEGMFLHAALQLESIQHCRTLQSVKTKLAEFPIGIQGVYAASLQRIQDQDPESRELAMQILFWLAFARGPLSMQDLRYALATDPETGAFSPERMPDEASVLSVCCGLVEHHTSNIVRLIHYTAKDALVPLLLEDYPQPHILITQVLIQRLVSGGLLQADLKELEELHDALEEQPLLQYAHEQIGAHIGECHSDSELTALVKDFLLRCNRFPVDVLDSLDLLDPPHVAAHYGLWPYFEFLADNGWNLNSKTKYLEQTPLHLAALSGDEMAVQHLLQLNIDPNIITKQGHSALFCATASGHQGVALQLLQIPGIEVNAASSPQGLTVLMLAAAQGHADIVSLLLLIPGIEVNAASSPEGMTALISAAVHGHVDVVSLLLQFPGIEVNAVNVHNGVTALMLAAMEGHADIVSLLLQFPGIEVNAADSPHGATALIAAVNKGHTDIVSLLLQFPGIEVNAASSRETEGVTALILAASKGHADIVSLLLQFPGIEVNTASSPHGITALMAAAVQGYVDVVSQLLQFPGIEVNAVTVDDGVTALMLAASEGSVDVVSLLLQFPGIEVNAVSSVEYGVTALMVAAMEGHADVISRLLHFPGIDVSSAGSTLGATALLWAAKNGHVDAVSRLLHHPGIDPHHRCNHHLTALALASRFGHYDVVRLLLECDGTDVNSADRDGNSPLILASDEGNQLVVELLLQSQGIDLDLKNNKGQTALSAAQEKGHEEIVAKLIEFQRKSGFGREPGAAADEAGVQTVEDSRASYLRF</sequence>
<organism evidence="6 7">
    <name type="scientific">Coprinopsis cinerea (strain Okayama-7 / 130 / ATCC MYA-4618 / FGSC 9003)</name>
    <name type="common">Inky cap fungus</name>
    <name type="synonym">Hormographiella aspergillata</name>
    <dbReference type="NCBI Taxonomy" id="240176"/>
    <lineage>
        <taxon>Eukaryota</taxon>
        <taxon>Fungi</taxon>
        <taxon>Dikarya</taxon>
        <taxon>Basidiomycota</taxon>
        <taxon>Agaricomycotina</taxon>
        <taxon>Agaricomycetes</taxon>
        <taxon>Agaricomycetidae</taxon>
        <taxon>Agaricales</taxon>
        <taxon>Agaricineae</taxon>
        <taxon>Psathyrellaceae</taxon>
        <taxon>Coprinopsis</taxon>
    </lineage>
</organism>
<feature type="repeat" description="ANK" evidence="3">
    <location>
        <begin position="926"/>
        <end position="959"/>
    </location>
</feature>
<name>A8NMM5_COPC7</name>
<dbReference type="Gene3D" id="1.25.40.20">
    <property type="entry name" value="Ankyrin repeat-containing domain"/>
    <property type="match status" value="5"/>
</dbReference>
<dbReference type="Pfam" id="PF24883">
    <property type="entry name" value="NPHP3_N"/>
    <property type="match status" value="1"/>
</dbReference>
<dbReference type="SUPFAM" id="SSF48403">
    <property type="entry name" value="Ankyrin repeat"/>
    <property type="match status" value="2"/>
</dbReference>
<dbReference type="RefSeq" id="XP_001834950.2">
    <property type="nucleotide sequence ID" value="XM_001834898.2"/>
</dbReference>
<dbReference type="GeneID" id="6011469"/>
<gene>
    <name evidence="6" type="ORF">CC1G_11599</name>
</gene>
<protein>
    <submittedName>
        <fullName evidence="6">Ankyrin repeat domain-containing protein 50</fullName>
    </submittedName>
</protein>
<dbReference type="SUPFAM" id="SSF52540">
    <property type="entry name" value="P-loop containing nucleoside triphosphate hydrolases"/>
    <property type="match status" value="1"/>
</dbReference>
<dbReference type="HOGENOM" id="CLU_000288_34_23_1"/>
<evidence type="ECO:0000313" key="7">
    <source>
        <dbReference type="Proteomes" id="UP000001861"/>
    </source>
</evidence>
<feature type="domain" description="GPI inositol-deacylase winged helix" evidence="4">
    <location>
        <begin position="307"/>
        <end position="382"/>
    </location>
</feature>
<dbReference type="Pfam" id="PF00023">
    <property type="entry name" value="Ank"/>
    <property type="match status" value="2"/>
</dbReference>
<keyword evidence="7" id="KW-1185">Reference proteome</keyword>
<comment type="caution">
    <text evidence="6">The sequence shown here is derived from an EMBL/GenBank/DDBJ whole genome shotgun (WGS) entry which is preliminary data.</text>
</comment>
<dbReference type="Pfam" id="PF22939">
    <property type="entry name" value="WHD_GPIID"/>
    <property type="match status" value="1"/>
</dbReference>
<dbReference type="InterPro" id="IPR056884">
    <property type="entry name" value="NPHP3-like_N"/>
</dbReference>
<feature type="repeat" description="ANK" evidence="3">
    <location>
        <begin position="575"/>
        <end position="608"/>
    </location>
</feature>
<dbReference type="EMBL" id="AACS02000012">
    <property type="protein sequence ID" value="EAU86880.2"/>
    <property type="molecule type" value="Genomic_DNA"/>
</dbReference>
<dbReference type="Proteomes" id="UP000001861">
    <property type="component" value="Unassembled WGS sequence"/>
</dbReference>
<evidence type="ECO:0000256" key="2">
    <source>
        <dbReference type="ARBA" id="ARBA00023043"/>
    </source>
</evidence>
<dbReference type="InterPro" id="IPR027417">
    <property type="entry name" value="P-loop_NTPase"/>
</dbReference>
<dbReference type="InterPro" id="IPR054471">
    <property type="entry name" value="GPIID_WHD"/>
</dbReference>
<feature type="repeat" description="ANK" evidence="3">
    <location>
        <begin position="507"/>
        <end position="539"/>
    </location>
</feature>
<feature type="domain" description="Nephrocystin 3-like N-terminal" evidence="5">
    <location>
        <begin position="64"/>
        <end position="196"/>
    </location>
</feature>
<accession>A8NMM5</accession>
<dbReference type="AlphaFoldDB" id="A8NMM5"/>
<keyword evidence="2 3" id="KW-0040">ANK repeat</keyword>
<keyword evidence="1" id="KW-0677">Repeat</keyword>
<reference evidence="6 7" key="1">
    <citation type="journal article" date="2010" name="Proc. Natl. Acad. Sci. U.S.A.">
        <title>Insights into evolution of multicellular fungi from the assembled chromosomes of the mushroom Coprinopsis cinerea (Coprinus cinereus).</title>
        <authorList>
            <person name="Stajich J.E."/>
            <person name="Wilke S.K."/>
            <person name="Ahren D."/>
            <person name="Au C.H."/>
            <person name="Birren B.W."/>
            <person name="Borodovsky M."/>
            <person name="Burns C."/>
            <person name="Canback B."/>
            <person name="Casselton L.A."/>
            <person name="Cheng C.K."/>
            <person name="Deng J."/>
            <person name="Dietrich F.S."/>
            <person name="Fargo D.C."/>
            <person name="Farman M.L."/>
            <person name="Gathman A.C."/>
            <person name="Goldberg J."/>
            <person name="Guigo R."/>
            <person name="Hoegger P.J."/>
            <person name="Hooker J.B."/>
            <person name="Huggins A."/>
            <person name="James T.Y."/>
            <person name="Kamada T."/>
            <person name="Kilaru S."/>
            <person name="Kodira C."/>
            <person name="Kues U."/>
            <person name="Kupfer D."/>
            <person name="Kwan H.S."/>
            <person name="Lomsadze A."/>
            <person name="Li W."/>
            <person name="Lilly W.W."/>
            <person name="Ma L.J."/>
            <person name="Mackey A.J."/>
            <person name="Manning G."/>
            <person name="Martin F."/>
            <person name="Muraguchi H."/>
            <person name="Natvig D.O."/>
            <person name="Palmerini H."/>
            <person name="Ramesh M.A."/>
            <person name="Rehmeyer C.J."/>
            <person name="Roe B.A."/>
            <person name="Shenoy N."/>
            <person name="Stanke M."/>
            <person name="Ter-Hovhannisyan V."/>
            <person name="Tunlid A."/>
            <person name="Velagapudi R."/>
            <person name="Vision T.J."/>
            <person name="Zeng Q."/>
            <person name="Zolan M.E."/>
            <person name="Pukkila P.J."/>
        </authorList>
    </citation>
    <scope>NUCLEOTIDE SEQUENCE [LARGE SCALE GENOMIC DNA]</scope>
    <source>
        <strain evidence="7">Okayama-7 / 130 / ATCC MYA-4618 / FGSC 9003</strain>
    </source>
</reference>
<dbReference type="InterPro" id="IPR036770">
    <property type="entry name" value="Ankyrin_rpt-contain_sf"/>
</dbReference>
<dbReference type="eggNOG" id="KOG0504">
    <property type="taxonomic scope" value="Eukaryota"/>
</dbReference>
<dbReference type="InterPro" id="IPR002110">
    <property type="entry name" value="Ankyrin_rpt"/>
</dbReference>
<dbReference type="PROSITE" id="PS50088">
    <property type="entry name" value="ANK_REPEAT"/>
    <property type="match status" value="8"/>
</dbReference>
<feature type="repeat" description="ANK" evidence="3">
    <location>
        <begin position="823"/>
        <end position="856"/>
    </location>
</feature>
<feature type="repeat" description="ANK" evidence="3">
    <location>
        <begin position="645"/>
        <end position="678"/>
    </location>
</feature>
<dbReference type="KEGG" id="cci:CC1G_11599"/>
<evidence type="ECO:0000313" key="6">
    <source>
        <dbReference type="EMBL" id="EAU86880.2"/>
    </source>
</evidence>